<feature type="compositionally biased region" description="Low complexity" evidence="1">
    <location>
        <begin position="181"/>
        <end position="193"/>
    </location>
</feature>
<evidence type="ECO:0000313" key="3">
    <source>
        <dbReference type="Proteomes" id="UP000813385"/>
    </source>
</evidence>
<dbReference type="Proteomes" id="UP000813385">
    <property type="component" value="Unassembled WGS sequence"/>
</dbReference>
<keyword evidence="3" id="KW-1185">Reference proteome</keyword>
<feature type="compositionally biased region" description="Polar residues" evidence="1">
    <location>
        <begin position="239"/>
        <end position="250"/>
    </location>
</feature>
<feature type="region of interest" description="Disordered" evidence="1">
    <location>
        <begin position="342"/>
        <end position="394"/>
    </location>
</feature>
<feature type="compositionally biased region" description="Low complexity" evidence="1">
    <location>
        <begin position="351"/>
        <end position="360"/>
    </location>
</feature>
<dbReference type="EMBL" id="JAGPXD010000001">
    <property type="protein sequence ID" value="KAH7376821.1"/>
    <property type="molecule type" value="Genomic_DNA"/>
</dbReference>
<sequence>MPEAQRRLACAPSSKTKHAAATPPSSPSDDGAVKSGDGVKIPCFFAVLDPENTEKLRGTKNSACLNGFKDINRLSPTHNCGYCRKKTTKPTEDFRKEHARCRPGANTKSSPLPTLISTAQAEALQNLNQHFNKPNDEVSRCKKLLGALFPEVKFDEELFMSSHVKPRANGSKADSKSGPASSLSKQKSQRQLQTPTAVSRSQNATPPASPPAPERTVVDLGKVVDVSQRFSMVAKPSEGNYSTKPQTLSRGSRDSGIGTELSSFDDISSPDGKRSGTPERQGSPGRERRKSSSGNVTELMGIELGLDRPIPKAGYPQRVLEEQEGTDIDMEEASAPAVQDHFTINLHLGQRSSTASSAYDSRSEYSDGTSSQQDTDMDRCEREFDSDSDVDMPAIQNPRDVLNAIHRHVLNLGPDGEDYGSSFHDMSESGSDAESDS</sequence>
<evidence type="ECO:0000313" key="2">
    <source>
        <dbReference type="EMBL" id="KAH7376821.1"/>
    </source>
</evidence>
<protein>
    <submittedName>
        <fullName evidence="2">Uncharacterized protein</fullName>
    </submittedName>
</protein>
<feature type="region of interest" description="Disordered" evidence="1">
    <location>
        <begin position="1"/>
        <end position="34"/>
    </location>
</feature>
<feature type="compositionally biased region" description="Basic and acidic residues" evidence="1">
    <location>
        <begin position="376"/>
        <end position="385"/>
    </location>
</feature>
<feature type="region of interest" description="Disordered" evidence="1">
    <location>
        <begin position="165"/>
        <end position="327"/>
    </location>
</feature>
<gene>
    <name evidence="2" type="ORF">B0T11DRAFT_294260</name>
</gene>
<organism evidence="2 3">
    <name type="scientific">Plectosphaerella cucumerina</name>
    <dbReference type="NCBI Taxonomy" id="40658"/>
    <lineage>
        <taxon>Eukaryota</taxon>
        <taxon>Fungi</taxon>
        <taxon>Dikarya</taxon>
        <taxon>Ascomycota</taxon>
        <taxon>Pezizomycotina</taxon>
        <taxon>Sordariomycetes</taxon>
        <taxon>Hypocreomycetidae</taxon>
        <taxon>Glomerellales</taxon>
        <taxon>Plectosphaerellaceae</taxon>
        <taxon>Plectosphaerella</taxon>
    </lineage>
</organism>
<feature type="region of interest" description="Disordered" evidence="1">
    <location>
        <begin position="411"/>
        <end position="437"/>
    </location>
</feature>
<comment type="caution">
    <text evidence="2">The sequence shown here is derived from an EMBL/GenBank/DDBJ whole genome shotgun (WGS) entry which is preliminary data.</text>
</comment>
<accession>A0A8K0TV22</accession>
<name>A0A8K0TV22_9PEZI</name>
<evidence type="ECO:0000256" key="1">
    <source>
        <dbReference type="SAM" id="MobiDB-lite"/>
    </source>
</evidence>
<dbReference type="AlphaFoldDB" id="A0A8K0TV22"/>
<proteinExistence type="predicted"/>
<reference evidence="2" key="1">
    <citation type="journal article" date="2021" name="Nat. Commun.">
        <title>Genetic determinants of endophytism in the Arabidopsis root mycobiome.</title>
        <authorList>
            <person name="Mesny F."/>
            <person name="Miyauchi S."/>
            <person name="Thiergart T."/>
            <person name="Pickel B."/>
            <person name="Atanasova L."/>
            <person name="Karlsson M."/>
            <person name="Huettel B."/>
            <person name="Barry K.W."/>
            <person name="Haridas S."/>
            <person name="Chen C."/>
            <person name="Bauer D."/>
            <person name="Andreopoulos W."/>
            <person name="Pangilinan J."/>
            <person name="LaButti K."/>
            <person name="Riley R."/>
            <person name="Lipzen A."/>
            <person name="Clum A."/>
            <person name="Drula E."/>
            <person name="Henrissat B."/>
            <person name="Kohler A."/>
            <person name="Grigoriev I.V."/>
            <person name="Martin F.M."/>
            <person name="Hacquard S."/>
        </authorList>
    </citation>
    <scope>NUCLEOTIDE SEQUENCE</scope>
    <source>
        <strain evidence="2">MPI-CAGE-AT-0016</strain>
    </source>
</reference>
<feature type="compositionally biased region" description="Polar residues" evidence="1">
    <location>
        <begin position="194"/>
        <end position="206"/>
    </location>
</feature>